<dbReference type="AlphaFoldDB" id="A0AAX0HDP9"/>
<name>A0AAX0HDP9_CAMFE</name>
<dbReference type="PANTHER" id="PTHR35936">
    <property type="entry name" value="MEMBRANE-BOUND LYTIC MUREIN TRANSGLYCOSYLASE F"/>
    <property type="match status" value="1"/>
</dbReference>
<reference evidence="4 5" key="1">
    <citation type="journal article" date="2016" name="Genome Biol. Evol.">
        <title>Comparative Genomics of Campylobacter fetus from Reptiles and Mammals Reveals Divergent Evolution in Host-Associated Lineages.</title>
        <authorList>
            <person name="Gilbert M.J."/>
            <person name="Miller W.G."/>
            <person name="Yee E."/>
            <person name="Zomer A.L."/>
            <person name="van der Graaf-van Bloois L."/>
            <person name="Fitzgerald C."/>
            <person name="Forbes K.J."/>
            <person name="Meric G."/>
            <person name="Sheppard S.K."/>
            <person name="Wagenaar J.A."/>
            <person name="Duim B."/>
        </authorList>
    </citation>
    <scope>NUCLEOTIDE SEQUENCE [LARGE SCALE GENOMIC DNA]</scope>
    <source>
        <strain evidence="4 5">12S02225-3</strain>
    </source>
</reference>
<evidence type="ECO:0000256" key="1">
    <source>
        <dbReference type="ARBA" id="ARBA00022729"/>
    </source>
</evidence>
<evidence type="ECO:0000256" key="2">
    <source>
        <dbReference type="SAM" id="SignalP"/>
    </source>
</evidence>
<keyword evidence="1 2" id="KW-0732">Signal</keyword>
<protein>
    <submittedName>
        <fullName evidence="4">ABC transporter substrate-binding protein</fullName>
    </submittedName>
</protein>
<dbReference type="InterPro" id="IPR001638">
    <property type="entry name" value="Solute-binding_3/MltF_N"/>
</dbReference>
<dbReference type="RefSeq" id="WP_058909427.1">
    <property type="nucleotide sequence ID" value="NZ_LFLK01000001.1"/>
</dbReference>
<evidence type="ECO:0000259" key="3">
    <source>
        <dbReference type="SMART" id="SM00062"/>
    </source>
</evidence>
<proteinExistence type="predicted"/>
<dbReference type="Proteomes" id="UP000093100">
    <property type="component" value="Unassembled WGS sequence"/>
</dbReference>
<accession>A0AAX0HDP9</accession>
<dbReference type="EMBL" id="LFLK01000001">
    <property type="protein sequence ID" value="OCR91697.1"/>
    <property type="molecule type" value="Genomic_DNA"/>
</dbReference>
<feature type="domain" description="Solute-binding protein family 3/N-terminal" evidence="3">
    <location>
        <begin position="23"/>
        <end position="242"/>
    </location>
</feature>
<dbReference type="PANTHER" id="PTHR35936:SF17">
    <property type="entry name" value="ARGININE-BINDING EXTRACELLULAR PROTEIN ARTP"/>
    <property type="match status" value="1"/>
</dbReference>
<organism evidence="4 5">
    <name type="scientific">Campylobacter fetus subsp. testudinum</name>
    <dbReference type="NCBI Taxonomy" id="1507806"/>
    <lineage>
        <taxon>Bacteria</taxon>
        <taxon>Pseudomonadati</taxon>
        <taxon>Campylobacterota</taxon>
        <taxon>Epsilonproteobacteria</taxon>
        <taxon>Campylobacterales</taxon>
        <taxon>Campylobacteraceae</taxon>
        <taxon>Campylobacter</taxon>
    </lineage>
</organism>
<evidence type="ECO:0000313" key="4">
    <source>
        <dbReference type="EMBL" id="OCR91697.1"/>
    </source>
</evidence>
<sequence length="242" mass="26766">MKSFFKFIVAIFLAVSFTNAADVLKVGTNATYPPFEYIDNQNQITGFDMELVDAISKKAGFEYKIVNMSFDALIPALKAGKIDAVASAMSATPDRIKAVDFIKPYYTTENLFIKQAKNADLTSKQSLEGKKIGVQLGTVQETAARAIKGVKVMANEDIFAAIMALKNGKVDAVLVDSSIGYGYLKKNEDLVEFLKEPDGSEGFSIAFDKNKHKDLIEKINQTIEELKNDGTYNKLLEKYDLK</sequence>
<gene>
    <name evidence="4" type="ORF">CFT12S02225_01175</name>
</gene>
<feature type="signal peptide" evidence="2">
    <location>
        <begin position="1"/>
        <end position="20"/>
    </location>
</feature>
<dbReference type="SMART" id="SM00062">
    <property type="entry name" value="PBPb"/>
    <property type="match status" value="1"/>
</dbReference>
<dbReference type="SUPFAM" id="SSF53850">
    <property type="entry name" value="Periplasmic binding protein-like II"/>
    <property type="match status" value="1"/>
</dbReference>
<evidence type="ECO:0000313" key="5">
    <source>
        <dbReference type="Proteomes" id="UP000093100"/>
    </source>
</evidence>
<comment type="caution">
    <text evidence="4">The sequence shown here is derived from an EMBL/GenBank/DDBJ whole genome shotgun (WGS) entry which is preliminary data.</text>
</comment>
<dbReference type="CDD" id="cd13624">
    <property type="entry name" value="PBP2_Arg_Lys_His"/>
    <property type="match status" value="1"/>
</dbReference>
<feature type="chain" id="PRO_5043320330" evidence="2">
    <location>
        <begin position="21"/>
        <end position="242"/>
    </location>
</feature>
<dbReference type="Pfam" id="PF00497">
    <property type="entry name" value="SBP_bac_3"/>
    <property type="match status" value="1"/>
</dbReference>
<dbReference type="Gene3D" id="3.40.190.10">
    <property type="entry name" value="Periplasmic binding protein-like II"/>
    <property type="match status" value="2"/>
</dbReference>